<dbReference type="Pfam" id="PF24837">
    <property type="entry name" value="AMIN-like"/>
    <property type="match status" value="1"/>
</dbReference>
<evidence type="ECO:0000313" key="3">
    <source>
        <dbReference type="EMBL" id="RKT56812.1"/>
    </source>
</evidence>
<keyword evidence="1" id="KW-0732">Signal</keyword>
<feature type="signal peptide" evidence="1">
    <location>
        <begin position="1"/>
        <end position="17"/>
    </location>
</feature>
<accession>A0A495W587</accession>
<evidence type="ECO:0000259" key="2">
    <source>
        <dbReference type="Pfam" id="PF24837"/>
    </source>
</evidence>
<reference evidence="3 4" key="1">
    <citation type="submission" date="2018-10" db="EMBL/GenBank/DDBJ databases">
        <title>Sequencing the genomes of 1000 actinobacteria strains.</title>
        <authorList>
            <person name="Klenk H.-P."/>
        </authorList>
    </citation>
    <scope>NUCLEOTIDE SEQUENCE [LARGE SCALE GENOMIC DNA]</scope>
    <source>
        <strain evidence="3 4">DSM 43800</strain>
    </source>
</reference>
<keyword evidence="4" id="KW-1185">Reference proteome</keyword>
<protein>
    <recommendedName>
        <fullName evidence="2">AMIN-like domain-containing protein</fullName>
    </recommendedName>
</protein>
<feature type="chain" id="PRO_5038896707" description="AMIN-like domain-containing protein" evidence="1">
    <location>
        <begin position="18"/>
        <end position="179"/>
    </location>
</feature>
<evidence type="ECO:0000256" key="1">
    <source>
        <dbReference type="SAM" id="SignalP"/>
    </source>
</evidence>
<dbReference type="InterPro" id="IPR056303">
    <property type="entry name" value="AMIN-like"/>
</dbReference>
<dbReference type="EMBL" id="RBXO01000001">
    <property type="protein sequence ID" value="RKT56812.1"/>
    <property type="molecule type" value="Genomic_DNA"/>
</dbReference>
<comment type="caution">
    <text evidence="3">The sequence shown here is derived from an EMBL/GenBank/DDBJ whole genome shotgun (WGS) entry which is preliminary data.</text>
</comment>
<dbReference type="Proteomes" id="UP000282084">
    <property type="component" value="Unassembled WGS sequence"/>
</dbReference>
<sequence length="179" mass="19504">MVLMVRRLVLTVSALVAALTVVVAPAVPATSAGCGVDWGSLPKTATPTTAGQLVDIRSGRQDCYDRLVFDFRGDNDGYFVQYVDQVYEDPTGRPVPLRGDGKLQVVVHSPAYDEHGNPTYTYADRDELVNVAGYTTFRQVAWAGSFEGQTTVGLGVRARLPFRVFTLPGRLVVDVAHTW</sequence>
<feature type="domain" description="AMIN-like" evidence="2">
    <location>
        <begin position="52"/>
        <end position="177"/>
    </location>
</feature>
<name>A0A495W587_9PSEU</name>
<dbReference type="PROSITE" id="PS51257">
    <property type="entry name" value="PROKAR_LIPOPROTEIN"/>
    <property type="match status" value="1"/>
</dbReference>
<organism evidence="3 4">
    <name type="scientific">Saccharothrix australiensis</name>
    <dbReference type="NCBI Taxonomy" id="2072"/>
    <lineage>
        <taxon>Bacteria</taxon>
        <taxon>Bacillati</taxon>
        <taxon>Actinomycetota</taxon>
        <taxon>Actinomycetes</taxon>
        <taxon>Pseudonocardiales</taxon>
        <taxon>Pseudonocardiaceae</taxon>
        <taxon>Saccharothrix</taxon>
    </lineage>
</organism>
<proteinExistence type="predicted"/>
<evidence type="ECO:0000313" key="4">
    <source>
        <dbReference type="Proteomes" id="UP000282084"/>
    </source>
</evidence>
<gene>
    <name evidence="3" type="ORF">C8E97_5524</name>
</gene>
<dbReference type="AlphaFoldDB" id="A0A495W587"/>